<dbReference type="EMBL" id="CADDTS010000039">
    <property type="protein sequence ID" value="CAB1218505.1"/>
    <property type="molecule type" value="Genomic_DNA"/>
</dbReference>
<dbReference type="PANTHER" id="PTHR43689">
    <property type="entry name" value="HYDROLASE"/>
    <property type="match status" value="1"/>
</dbReference>
<proteinExistence type="predicted"/>
<dbReference type="AlphaFoldDB" id="A0A811GKB0"/>
<accession>A0A811GKB0</accession>
<comment type="caution">
    <text evidence="2">The sequence shown here is derived from an EMBL/GenBank/DDBJ whole genome shotgun (WGS) entry which is preliminary data.</text>
</comment>
<organism evidence="2 3">
    <name type="scientific">Acinetobacter bouvetii</name>
    <dbReference type="NCBI Taxonomy" id="202951"/>
    <lineage>
        <taxon>Bacteria</taxon>
        <taxon>Pseudomonadati</taxon>
        <taxon>Pseudomonadota</taxon>
        <taxon>Gammaproteobacteria</taxon>
        <taxon>Moraxellales</taxon>
        <taxon>Moraxellaceae</taxon>
        <taxon>Acinetobacter</taxon>
    </lineage>
</organism>
<protein>
    <submittedName>
        <fullName evidence="2">Acyl-CoA esterase</fullName>
    </submittedName>
</protein>
<dbReference type="Gene3D" id="3.40.50.1820">
    <property type="entry name" value="alpha/beta hydrolase"/>
    <property type="match status" value="1"/>
</dbReference>
<dbReference type="Proteomes" id="UP000489961">
    <property type="component" value="Unassembled WGS sequence"/>
</dbReference>
<dbReference type="InterPro" id="IPR029058">
    <property type="entry name" value="AB_hydrolase_fold"/>
</dbReference>
<dbReference type="SUPFAM" id="SSF53474">
    <property type="entry name" value="alpha/beta-Hydrolases"/>
    <property type="match status" value="1"/>
</dbReference>
<evidence type="ECO:0000313" key="3">
    <source>
        <dbReference type="Proteomes" id="UP000489961"/>
    </source>
</evidence>
<evidence type="ECO:0000313" key="2">
    <source>
        <dbReference type="EMBL" id="CAB1218505.1"/>
    </source>
</evidence>
<reference evidence="2 3" key="1">
    <citation type="submission" date="2020-02" db="EMBL/GenBank/DDBJ databases">
        <authorList>
            <person name="Chaudhuri R."/>
        </authorList>
    </citation>
    <scope>NUCLEOTIDE SEQUENCE [LARGE SCALE GENOMIC DNA]</scope>
    <source>
        <strain evidence="2">SFB21</strain>
    </source>
</reference>
<sequence length="263" mass="29392">MDIVAQTHQIQMQSHYIHAHSWQSGAVDLSLTPIVLMHDSLGCIELWRDFPARLAIQTRRPVFAYDRLGFGLSAKHPSSLAVDFVLMEANSTFKSVLEYFEIHNFVILGHSVGGGMAAAIAAAYPDRCQGLITIAAQYEVEELTLSGIREAKAGFQQAGQLERLAKYHPEKAQWVLDAWTETWLAPVFKDWNLKTALPQVRCPTLVIHGELDEYGSVRQAQQIFEGVKGAAELQILEGLHHMPHKEQPELVVALITEFLENIA</sequence>
<feature type="domain" description="AB hydrolase-1" evidence="1">
    <location>
        <begin position="34"/>
        <end position="253"/>
    </location>
</feature>
<gene>
    <name evidence="2" type="ORF">SFB21_2254</name>
</gene>
<dbReference type="InterPro" id="IPR000073">
    <property type="entry name" value="AB_hydrolase_1"/>
</dbReference>
<dbReference type="Pfam" id="PF12697">
    <property type="entry name" value="Abhydrolase_6"/>
    <property type="match status" value="1"/>
</dbReference>
<evidence type="ECO:0000259" key="1">
    <source>
        <dbReference type="Pfam" id="PF12697"/>
    </source>
</evidence>
<dbReference type="PANTHER" id="PTHR43689:SF8">
    <property type="entry name" value="ALPHA_BETA-HYDROLASES SUPERFAMILY PROTEIN"/>
    <property type="match status" value="1"/>
</dbReference>
<dbReference type="PRINTS" id="PR00111">
    <property type="entry name" value="ABHYDROLASE"/>
</dbReference>
<dbReference type="RefSeq" id="WP_174560105.1">
    <property type="nucleotide sequence ID" value="NZ_CADDTS010000039.1"/>
</dbReference>
<name>A0A811GKB0_9GAMM</name>